<feature type="chain" id="PRO_5044820508" description="Effector protein" evidence="1">
    <location>
        <begin position="30"/>
        <end position="120"/>
    </location>
</feature>
<protein>
    <recommendedName>
        <fullName evidence="4">Effector protein</fullName>
    </recommendedName>
</protein>
<evidence type="ECO:0000313" key="2">
    <source>
        <dbReference type="EMBL" id="KAL3073975.1"/>
    </source>
</evidence>
<dbReference type="AlphaFoldDB" id="A0ABD2I8Y0"/>
<accession>A0ABD2I8Y0</accession>
<evidence type="ECO:0008006" key="4">
    <source>
        <dbReference type="Google" id="ProtNLM"/>
    </source>
</evidence>
<keyword evidence="1" id="KW-0732">Signal</keyword>
<sequence length="120" mass="13803">MFINFPLLFSVFSIFLLSLTVQFPPKVLGMFANRKMSGHSVDGENAKKLERIAKECEKFGINVCYLKKAEEIQFDDGKTLKFGCKWDIEAQKCVPIDETEKALKGEEKEKPRKLLAWLIE</sequence>
<name>A0ABD2I8Y0_9BILA</name>
<proteinExistence type="predicted"/>
<feature type="signal peptide" evidence="1">
    <location>
        <begin position="1"/>
        <end position="29"/>
    </location>
</feature>
<keyword evidence="3" id="KW-1185">Reference proteome</keyword>
<gene>
    <name evidence="2" type="ORF">niasHT_039529</name>
</gene>
<organism evidence="2 3">
    <name type="scientific">Heterodera trifolii</name>
    <dbReference type="NCBI Taxonomy" id="157864"/>
    <lineage>
        <taxon>Eukaryota</taxon>
        <taxon>Metazoa</taxon>
        <taxon>Ecdysozoa</taxon>
        <taxon>Nematoda</taxon>
        <taxon>Chromadorea</taxon>
        <taxon>Rhabditida</taxon>
        <taxon>Tylenchina</taxon>
        <taxon>Tylenchomorpha</taxon>
        <taxon>Tylenchoidea</taxon>
        <taxon>Heteroderidae</taxon>
        <taxon>Heteroderinae</taxon>
        <taxon>Heterodera</taxon>
    </lineage>
</organism>
<evidence type="ECO:0000313" key="3">
    <source>
        <dbReference type="Proteomes" id="UP001620626"/>
    </source>
</evidence>
<comment type="caution">
    <text evidence="2">The sequence shown here is derived from an EMBL/GenBank/DDBJ whole genome shotgun (WGS) entry which is preliminary data.</text>
</comment>
<dbReference type="EMBL" id="JBICBT010001303">
    <property type="protein sequence ID" value="KAL3073975.1"/>
    <property type="molecule type" value="Genomic_DNA"/>
</dbReference>
<dbReference type="Proteomes" id="UP001620626">
    <property type="component" value="Unassembled WGS sequence"/>
</dbReference>
<reference evidence="2 3" key="1">
    <citation type="submission" date="2024-10" db="EMBL/GenBank/DDBJ databases">
        <authorList>
            <person name="Kim D."/>
        </authorList>
    </citation>
    <scope>NUCLEOTIDE SEQUENCE [LARGE SCALE GENOMIC DNA]</scope>
    <source>
        <strain evidence="2">BH-2024</strain>
    </source>
</reference>
<evidence type="ECO:0000256" key="1">
    <source>
        <dbReference type="SAM" id="SignalP"/>
    </source>
</evidence>